<feature type="signal peptide" evidence="1">
    <location>
        <begin position="1"/>
        <end position="19"/>
    </location>
</feature>
<name>A0A918GHQ1_9PSEU</name>
<evidence type="ECO:0000313" key="2">
    <source>
        <dbReference type="EMBL" id="GGS38091.1"/>
    </source>
</evidence>
<accession>A0A918GHQ1</accession>
<evidence type="ECO:0000256" key="1">
    <source>
        <dbReference type="SAM" id="SignalP"/>
    </source>
</evidence>
<reference evidence="2" key="1">
    <citation type="journal article" date="2014" name="Int. J. Syst. Evol. Microbiol.">
        <title>Complete genome sequence of Corynebacterium casei LMG S-19264T (=DSM 44701T), isolated from a smear-ripened cheese.</title>
        <authorList>
            <consortium name="US DOE Joint Genome Institute (JGI-PGF)"/>
            <person name="Walter F."/>
            <person name="Albersmeier A."/>
            <person name="Kalinowski J."/>
            <person name="Ruckert C."/>
        </authorList>
    </citation>
    <scope>NUCLEOTIDE SEQUENCE</scope>
    <source>
        <strain evidence="2">JCM 3276</strain>
    </source>
</reference>
<keyword evidence="3" id="KW-1185">Reference proteome</keyword>
<reference evidence="2" key="2">
    <citation type="submission" date="2020-09" db="EMBL/GenBank/DDBJ databases">
        <authorList>
            <person name="Sun Q."/>
            <person name="Ohkuma M."/>
        </authorList>
    </citation>
    <scope>NUCLEOTIDE SEQUENCE</scope>
    <source>
        <strain evidence="2">JCM 3276</strain>
    </source>
</reference>
<evidence type="ECO:0008006" key="4">
    <source>
        <dbReference type="Google" id="ProtNLM"/>
    </source>
</evidence>
<keyword evidence="1" id="KW-0732">Signal</keyword>
<sequence>MLVQLAGSLIPVAASAAFAVPAGVGRSSCPGPGRRLGSFRPAGRRVDRGFALVQADRGGELRWRGGHGAQAGEEAGFAVEEAHHLA</sequence>
<organism evidence="2 3">
    <name type="scientific">Actinokineospora fastidiosa</name>
    <dbReference type="NCBI Taxonomy" id="1816"/>
    <lineage>
        <taxon>Bacteria</taxon>
        <taxon>Bacillati</taxon>
        <taxon>Actinomycetota</taxon>
        <taxon>Actinomycetes</taxon>
        <taxon>Pseudonocardiales</taxon>
        <taxon>Pseudonocardiaceae</taxon>
        <taxon>Actinokineospora</taxon>
    </lineage>
</organism>
<proteinExistence type="predicted"/>
<protein>
    <recommendedName>
        <fullName evidence="4">Secreted protein</fullName>
    </recommendedName>
</protein>
<dbReference type="AlphaFoldDB" id="A0A918GHQ1"/>
<dbReference type="EMBL" id="BMRB01000002">
    <property type="protein sequence ID" value="GGS38091.1"/>
    <property type="molecule type" value="Genomic_DNA"/>
</dbReference>
<dbReference type="Proteomes" id="UP000660680">
    <property type="component" value="Unassembled WGS sequence"/>
</dbReference>
<feature type="chain" id="PRO_5036931996" description="Secreted protein" evidence="1">
    <location>
        <begin position="20"/>
        <end position="86"/>
    </location>
</feature>
<comment type="caution">
    <text evidence="2">The sequence shown here is derived from an EMBL/GenBank/DDBJ whole genome shotgun (WGS) entry which is preliminary data.</text>
</comment>
<evidence type="ECO:0000313" key="3">
    <source>
        <dbReference type="Proteomes" id="UP000660680"/>
    </source>
</evidence>
<gene>
    <name evidence="2" type="ORF">GCM10010171_36250</name>
</gene>